<comment type="caution">
    <text evidence="1">The sequence shown here is derived from an EMBL/GenBank/DDBJ whole genome shotgun (WGS) entry which is preliminary data.</text>
</comment>
<organism evidence="1 2">
    <name type="scientific">Ramazzottius varieornatus</name>
    <name type="common">Water bear</name>
    <name type="synonym">Tardigrade</name>
    <dbReference type="NCBI Taxonomy" id="947166"/>
    <lineage>
        <taxon>Eukaryota</taxon>
        <taxon>Metazoa</taxon>
        <taxon>Ecdysozoa</taxon>
        <taxon>Tardigrada</taxon>
        <taxon>Eutardigrada</taxon>
        <taxon>Parachela</taxon>
        <taxon>Hypsibioidea</taxon>
        <taxon>Ramazzottiidae</taxon>
        <taxon>Ramazzottius</taxon>
    </lineage>
</organism>
<reference evidence="1 2" key="1">
    <citation type="journal article" date="2016" name="Nat. Commun.">
        <title>Extremotolerant tardigrade genome and improved radiotolerance of human cultured cells by tardigrade-unique protein.</title>
        <authorList>
            <person name="Hashimoto T."/>
            <person name="Horikawa D.D."/>
            <person name="Saito Y."/>
            <person name="Kuwahara H."/>
            <person name="Kozuka-Hata H."/>
            <person name="Shin-I T."/>
            <person name="Minakuchi Y."/>
            <person name="Ohishi K."/>
            <person name="Motoyama A."/>
            <person name="Aizu T."/>
            <person name="Enomoto A."/>
            <person name="Kondo K."/>
            <person name="Tanaka S."/>
            <person name="Hara Y."/>
            <person name="Koshikawa S."/>
            <person name="Sagara H."/>
            <person name="Miura T."/>
            <person name="Yokobori S."/>
            <person name="Miyagawa K."/>
            <person name="Suzuki Y."/>
            <person name="Kubo T."/>
            <person name="Oyama M."/>
            <person name="Kohara Y."/>
            <person name="Fujiyama A."/>
            <person name="Arakawa K."/>
            <person name="Katayama T."/>
            <person name="Toyoda A."/>
            <person name="Kunieda T."/>
        </authorList>
    </citation>
    <scope>NUCLEOTIDE SEQUENCE [LARGE SCALE GENOMIC DNA]</scope>
    <source>
        <strain evidence="1 2">YOKOZUNA-1</strain>
    </source>
</reference>
<dbReference type="Proteomes" id="UP000186922">
    <property type="component" value="Unassembled WGS sequence"/>
</dbReference>
<protein>
    <submittedName>
        <fullName evidence="1">Uncharacterized protein</fullName>
    </submittedName>
</protein>
<dbReference type="AlphaFoldDB" id="A0A1D1VU82"/>
<sequence>MDLLSKVCKMYCSRTGVNDRVNIADELSQSDKGRDLVSLADICNVPPFEISSNCGTKPSK</sequence>
<dbReference type="EMBL" id="BDGG01000011">
    <property type="protein sequence ID" value="GAV05065.1"/>
    <property type="molecule type" value="Genomic_DNA"/>
</dbReference>
<keyword evidence="2" id="KW-1185">Reference proteome</keyword>
<evidence type="ECO:0000313" key="1">
    <source>
        <dbReference type="EMBL" id="GAV05065.1"/>
    </source>
</evidence>
<gene>
    <name evidence="1" type="primary">RvY_15251-1</name>
    <name evidence="1" type="synonym">RvY_15251.1</name>
    <name evidence="1" type="ORF">RvY_15251</name>
</gene>
<evidence type="ECO:0000313" key="2">
    <source>
        <dbReference type="Proteomes" id="UP000186922"/>
    </source>
</evidence>
<accession>A0A1D1VU82</accession>
<name>A0A1D1VU82_RAMVA</name>
<proteinExistence type="predicted"/>